<proteinExistence type="predicted"/>
<organism evidence="2 3">
    <name type="scientific">Agathobacter rectalis</name>
    <dbReference type="NCBI Taxonomy" id="39491"/>
    <lineage>
        <taxon>Bacteria</taxon>
        <taxon>Bacillati</taxon>
        <taxon>Bacillota</taxon>
        <taxon>Clostridia</taxon>
        <taxon>Lachnospirales</taxon>
        <taxon>Lachnospiraceae</taxon>
        <taxon>Agathobacter</taxon>
    </lineage>
</organism>
<comment type="caution">
    <text evidence="2">The sequence shown here is derived from an EMBL/GenBank/DDBJ whole genome shotgun (WGS) entry which is preliminary data.</text>
</comment>
<dbReference type="Proteomes" id="UP001197684">
    <property type="component" value="Unassembled WGS sequence"/>
</dbReference>
<sequence length="220" mass="25324">MEREEFKILVKAMKAVYAQPTFIPDKDAFDVWYGLLQDLPYEQANLAIQKYMTSERFPPTIADIRTKATEIIAPAEESMSELQAWALVQRALRNSGYNSEEEFAKLPEACQRAVGTAANLKEWALMDSDQVATIEQSHFIRNYRTSVQRMKEEARLPENVRMLIADMGKKHAALMEKAVDPQIEMQKIEVPEEKTEPPSGMSNETRKRLDEMYEKFGVKK</sequence>
<evidence type="ECO:0000313" key="3">
    <source>
        <dbReference type="Proteomes" id="UP001197684"/>
    </source>
</evidence>
<feature type="region of interest" description="Disordered" evidence="1">
    <location>
        <begin position="187"/>
        <end position="208"/>
    </location>
</feature>
<evidence type="ECO:0000256" key="1">
    <source>
        <dbReference type="SAM" id="MobiDB-lite"/>
    </source>
</evidence>
<reference evidence="2" key="1">
    <citation type="submission" date="2021-10" db="EMBL/GenBank/DDBJ databases">
        <title>Collection of gut derived symbiotic bacterial strains cultured from healthy donors.</title>
        <authorList>
            <person name="Lin H."/>
            <person name="Littmann E."/>
            <person name="Kohout C."/>
            <person name="Pamer E.G."/>
        </authorList>
    </citation>
    <scope>NUCLEOTIDE SEQUENCE</scope>
    <source>
        <strain evidence="2">DFI.9.42</strain>
    </source>
</reference>
<feature type="compositionally biased region" description="Basic and acidic residues" evidence="1">
    <location>
        <begin position="187"/>
        <end position="196"/>
    </location>
</feature>
<protein>
    <recommendedName>
        <fullName evidence="4">Replicative helicase inhibitor G39P N-terminal domain-containing protein</fullName>
    </recommendedName>
</protein>
<accession>A0AAW4UCM8</accession>
<name>A0AAW4UCM8_9FIRM</name>
<dbReference type="RefSeq" id="WP_306780612.1">
    <property type="nucleotide sequence ID" value="NZ_JAJCJK010000004.1"/>
</dbReference>
<gene>
    <name evidence="2" type="ORF">LIZ56_03900</name>
</gene>
<evidence type="ECO:0008006" key="4">
    <source>
        <dbReference type="Google" id="ProtNLM"/>
    </source>
</evidence>
<dbReference type="Gene3D" id="1.10.8.200">
    <property type="entry name" value="Replisome organizer (g39p helicase loader/inhibitor protein)"/>
    <property type="match status" value="1"/>
</dbReference>
<dbReference type="AlphaFoldDB" id="A0AAW4UCM8"/>
<dbReference type="EMBL" id="JAJCJK010000004">
    <property type="protein sequence ID" value="MCB6937556.1"/>
    <property type="molecule type" value="Genomic_DNA"/>
</dbReference>
<evidence type="ECO:0000313" key="2">
    <source>
        <dbReference type="EMBL" id="MCB6937556.1"/>
    </source>
</evidence>